<keyword evidence="6 8" id="KW-0472">Membrane</keyword>
<dbReference type="GO" id="GO:0016020">
    <property type="term" value="C:membrane"/>
    <property type="evidence" value="ECO:0007669"/>
    <property type="project" value="UniProtKB-SubCell"/>
</dbReference>
<feature type="transmembrane region" description="Helical" evidence="8">
    <location>
        <begin position="80"/>
        <end position="97"/>
    </location>
</feature>
<evidence type="ECO:0000256" key="3">
    <source>
        <dbReference type="ARBA" id="ARBA00022692"/>
    </source>
</evidence>
<evidence type="ECO:0000313" key="10">
    <source>
        <dbReference type="EMBL" id="CAA9345964.1"/>
    </source>
</evidence>
<dbReference type="AlphaFoldDB" id="A0A6J4LZ18"/>
<keyword evidence="3 8" id="KW-0812">Transmembrane</keyword>
<evidence type="ECO:0000256" key="2">
    <source>
        <dbReference type="ARBA" id="ARBA00004829"/>
    </source>
</evidence>
<feature type="domain" description="Lycopene cyclase" evidence="9">
    <location>
        <begin position="6"/>
        <end position="95"/>
    </location>
</feature>
<keyword evidence="4" id="KW-0125">Carotenoid biosynthesis</keyword>
<reference evidence="10" key="1">
    <citation type="submission" date="2020-02" db="EMBL/GenBank/DDBJ databases">
        <authorList>
            <person name="Meier V. D."/>
        </authorList>
    </citation>
    <scope>NUCLEOTIDE SEQUENCE</scope>
    <source>
        <strain evidence="10">AVDCRST_MAG29</strain>
    </source>
</reference>
<gene>
    <name evidence="10" type="ORF">AVDCRST_MAG29-1883</name>
</gene>
<dbReference type="GO" id="GO:0016872">
    <property type="term" value="F:intramolecular lyase activity"/>
    <property type="evidence" value="ECO:0007669"/>
    <property type="project" value="InterPro"/>
</dbReference>
<proteinExistence type="predicted"/>
<accession>A0A6J4LZ18</accession>
<dbReference type="GO" id="GO:0045436">
    <property type="term" value="F:lycopene beta cyclase activity"/>
    <property type="evidence" value="ECO:0007669"/>
    <property type="project" value="UniProtKB-ARBA"/>
</dbReference>
<dbReference type="NCBIfam" id="TIGR03462">
    <property type="entry name" value="CarR_dom_SF"/>
    <property type="match status" value="1"/>
</dbReference>
<dbReference type="GO" id="GO:0016117">
    <property type="term" value="P:carotenoid biosynthetic process"/>
    <property type="evidence" value="ECO:0007669"/>
    <property type="project" value="UniProtKB-KW"/>
</dbReference>
<evidence type="ECO:0000256" key="1">
    <source>
        <dbReference type="ARBA" id="ARBA00004141"/>
    </source>
</evidence>
<organism evidence="10">
    <name type="scientific">uncultured Nocardioidaceae bacterium</name>
    <dbReference type="NCBI Taxonomy" id="253824"/>
    <lineage>
        <taxon>Bacteria</taxon>
        <taxon>Bacillati</taxon>
        <taxon>Actinomycetota</taxon>
        <taxon>Actinomycetes</taxon>
        <taxon>Propionibacteriales</taxon>
        <taxon>Nocardioidaceae</taxon>
        <taxon>environmental samples</taxon>
    </lineage>
</organism>
<keyword evidence="5 8" id="KW-1133">Transmembrane helix</keyword>
<evidence type="ECO:0000256" key="8">
    <source>
        <dbReference type="SAM" id="Phobius"/>
    </source>
</evidence>
<evidence type="ECO:0000256" key="6">
    <source>
        <dbReference type="ARBA" id="ARBA00023136"/>
    </source>
</evidence>
<dbReference type="Pfam" id="PF18916">
    <property type="entry name" value="Lycopene_cyc"/>
    <property type="match status" value="1"/>
</dbReference>
<dbReference type="EMBL" id="CADCUG010000117">
    <property type="protein sequence ID" value="CAA9345964.1"/>
    <property type="molecule type" value="Genomic_DNA"/>
</dbReference>
<evidence type="ECO:0000259" key="9">
    <source>
        <dbReference type="Pfam" id="PF18916"/>
    </source>
</evidence>
<feature type="transmembrane region" description="Helical" evidence="8">
    <location>
        <begin position="6"/>
        <end position="23"/>
    </location>
</feature>
<evidence type="ECO:0000256" key="4">
    <source>
        <dbReference type="ARBA" id="ARBA00022746"/>
    </source>
</evidence>
<comment type="subcellular location">
    <subcellularLocation>
        <location evidence="1">Membrane</location>
        <topology evidence="1">Multi-pass membrane protein</topology>
    </subcellularLocation>
</comment>
<evidence type="ECO:0000256" key="7">
    <source>
        <dbReference type="ARBA" id="ARBA00023235"/>
    </source>
</evidence>
<evidence type="ECO:0000256" key="5">
    <source>
        <dbReference type="ARBA" id="ARBA00022989"/>
    </source>
</evidence>
<keyword evidence="7" id="KW-0413">Isomerase</keyword>
<protein>
    <submittedName>
        <fullName evidence="10">Lycopene cyclase</fullName>
    </submittedName>
</protein>
<sequence length="119" mass="12894">MQQLTYVAMLVFVLLATLPLELWLHTRVYARPGRLALTVLCAAPPFLVWDLWAVQTGQWSFDLERTLGVVAPGGLPLEEVLFFVVVPVASVLALEAVRSVRGWPLGDEAQPAPSAGADG</sequence>
<feature type="transmembrane region" description="Helical" evidence="8">
    <location>
        <begin position="35"/>
        <end position="54"/>
    </location>
</feature>
<dbReference type="InterPro" id="IPR017825">
    <property type="entry name" value="Lycopene_cyclase_dom"/>
</dbReference>
<name>A0A6J4LZ18_9ACTN</name>
<comment type="pathway">
    <text evidence="2">Carotenoid biosynthesis.</text>
</comment>